<dbReference type="Proteomes" id="UP000266743">
    <property type="component" value="Chromosome 1"/>
</dbReference>
<feature type="transmembrane region" description="Helical" evidence="1">
    <location>
        <begin position="58"/>
        <end position="77"/>
    </location>
</feature>
<keyword evidence="1" id="KW-0812">Transmembrane</keyword>
<accession>A0A3L6LDI5</accession>
<evidence type="ECO:0008006" key="3">
    <source>
        <dbReference type="Google" id="ProtNLM"/>
    </source>
</evidence>
<evidence type="ECO:0000256" key="1">
    <source>
        <dbReference type="SAM" id="Phobius"/>
    </source>
</evidence>
<comment type="caution">
    <text evidence="2">The sequence shown here is derived from an EMBL/GenBank/DDBJ whole genome shotgun (WGS) entry which is preliminary data.</text>
</comment>
<organism evidence="2">
    <name type="scientific">Trypanosoma brucei equiperdum</name>
    <dbReference type="NCBI Taxonomy" id="630700"/>
    <lineage>
        <taxon>Eukaryota</taxon>
        <taxon>Discoba</taxon>
        <taxon>Euglenozoa</taxon>
        <taxon>Kinetoplastea</taxon>
        <taxon>Metakinetoplastina</taxon>
        <taxon>Trypanosomatida</taxon>
        <taxon>Trypanosomatidae</taxon>
        <taxon>Trypanosoma</taxon>
    </lineage>
</organism>
<feature type="transmembrane region" description="Helical" evidence="1">
    <location>
        <begin position="89"/>
        <end position="118"/>
    </location>
</feature>
<feature type="transmembrane region" description="Helical" evidence="1">
    <location>
        <begin position="146"/>
        <end position="171"/>
    </location>
</feature>
<name>A0A3L6LDI5_9TRYP</name>
<dbReference type="AlphaFoldDB" id="A0A3L6LDI5"/>
<gene>
    <name evidence="2" type="ORF">DPX39_010020900</name>
</gene>
<feature type="transmembrane region" description="Helical" evidence="1">
    <location>
        <begin position="22"/>
        <end position="52"/>
    </location>
</feature>
<keyword evidence="1" id="KW-0472">Membrane</keyword>
<reference evidence="2" key="1">
    <citation type="submission" date="2018-09" db="EMBL/GenBank/DDBJ databases">
        <title>whole genome sequence of T. equiperdum IVM-t1 strain.</title>
        <authorList>
            <person name="Suganuma K."/>
        </authorList>
    </citation>
    <scope>NUCLEOTIDE SEQUENCE [LARGE SCALE GENOMIC DNA]</scope>
    <source>
        <strain evidence="2">IVM-t1</strain>
    </source>
</reference>
<sequence length="193" mass="22758">MVWLHWTTEQIMERKGHARVKFVCFPNFILLLLFPFLLFVFTLLGDLFFLFYCYVQSLTPSPLISNFFSRFFFFLLFDKLFHSPQRDIFLYPLTVFFSLFFSFVEVAVCLPHICFFFYPGGLRRADAAIYLLFTLLQQHHFSFPEVMVTICFVFFLTISLLLSVVFSLLLINLKAFACVLSAPPAFLRQPPHH</sequence>
<evidence type="ECO:0000313" key="2">
    <source>
        <dbReference type="EMBL" id="RHW74398.1"/>
    </source>
</evidence>
<protein>
    <recommendedName>
        <fullName evidence="3">Transmembrane protein</fullName>
    </recommendedName>
</protein>
<proteinExistence type="predicted"/>
<keyword evidence="1" id="KW-1133">Transmembrane helix</keyword>
<dbReference type="EMBL" id="QSBY01000001">
    <property type="protein sequence ID" value="RHW74398.1"/>
    <property type="molecule type" value="Genomic_DNA"/>
</dbReference>